<feature type="region of interest" description="Disordered" evidence="9">
    <location>
        <begin position="103"/>
        <end position="123"/>
    </location>
</feature>
<keyword evidence="6 8" id="KW-0472">Membrane</keyword>
<dbReference type="OrthoDB" id="260519at2759"/>
<dbReference type="AlphaFoldDB" id="A0A1E3QLK7"/>
<keyword evidence="4 8" id="KW-0479">Metal-binding</keyword>
<protein>
    <recommendedName>
        <fullName evidence="10">Cytochrome b5 heme-binding domain-containing protein</fullName>
    </recommendedName>
</protein>
<evidence type="ECO:0000256" key="9">
    <source>
        <dbReference type="SAM" id="MobiDB-lite"/>
    </source>
</evidence>
<dbReference type="PANTHER" id="PTHR19359">
    <property type="entry name" value="CYTOCHROME B5"/>
    <property type="match status" value="1"/>
</dbReference>
<dbReference type="PRINTS" id="PR00363">
    <property type="entry name" value="CYTOCHROMEB5"/>
</dbReference>
<evidence type="ECO:0000256" key="3">
    <source>
        <dbReference type="ARBA" id="ARBA00022692"/>
    </source>
</evidence>
<evidence type="ECO:0000256" key="2">
    <source>
        <dbReference type="ARBA" id="ARBA00022617"/>
    </source>
</evidence>
<proteinExistence type="inferred from homology"/>
<feature type="domain" description="Cytochrome b5 heme-binding" evidence="10">
    <location>
        <begin position="15"/>
        <end position="91"/>
    </location>
</feature>
<dbReference type="FunFam" id="3.10.120.10:FF:000002">
    <property type="entry name" value="Cytochrome b5 type B"/>
    <property type="match status" value="1"/>
</dbReference>
<dbReference type="GeneID" id="30147370"/>
<dbReference type="InterPro" id="IPR001199">
    <property type="entry name" value="Cyt_B5-like_heme/steroid-bd"/>
</dbReference>
<evidence type="ECO:0000313" key="11">
    <source>
        <dbReference type="EMBL" id="ODQ78540.1"/>
    </source>
</evidence>
<gene>
    <name evidence="11" type="ORF">BABINDRAFT_162748</name>
</gene>
<dbReference type="RefSeq" id="XP_018983868.1">
    <property type="nucleotide sequence ID" value="XM_019129517.1"/>
</dbReference>
<evidence type="ECO:0000256" key="6">
    <source>
        <dbReference type="ARBA" id="ARBA00023136"/>
    </source>
</evidence>
<keyword evidence="5 8" id="KW-0408">Iron</keyword>
<evidence type="ECO:0000313" key="12">
    <source>
        <dbReference type="Proteomes" id="UP000094336"/>
    </source>
</evidence>
<dbReference type="GO" id="GO:0020037">
    <property type="term" value="F:heme binding"/>
    <property type="evidence" value="ECO:0007669"/>
    <property type="project" value="UniProtKB-UniRule"/>
</dbReference>
<keyword evidence="2 8" id="KW-0349">Heme</keyword>
<dbReference type="Proteomes" id="UP000094336">
    <property type="component" value="Unassembled WGS sequence"/>
</dbReference>
<dbReference type="GO" id="GO:0046872">
    <property type="term" value="F:metal ion binding"/>
    <property type="evidence" value="ECO:0007669"/>
    <property type="project" value="UniProtKB-UniRule"/>
</dbReference>
<dbReference type="InterPro" id="IPR050668">
    <property type="entry name" value="Cytochrome_b5"/>
</dbReference>
<keyword evidence="12" id="KW-1185">Reference proteome</keyword>
<feature type="transmembrane region" description="Helical" evidence="8">
    <location>
        <begin position="149"/>
        <end position="168"/>
    </location>
</feature>
<keyword evidence="3 8" id="KW-0812">Transmembrane</keyword>
<dbReference type="SMART" id="SM01117">
    <property type="entry name" value="Cyt-b5"/>
    <property type="match status" value="1"/>
</dbReference>
<evidence type="ECO:0000259" key="10">
    <source>
        <dbReference type="PROSITE" id="PS50255"/>
    </source>
</evidence>
<dbReference type="Gene3D" id="3.10.120.10">
    <property type="entry name" value="Cytochrome b5-like heme/steroid binding domain"/>
    <property type="match status" value="1"/>
</dbReference>
<dbReference type="PANTHER" id="PTHR19359:SF95">
    <property type="entry name" value="CYTOCHROME B5 TYPE B"/>
    <property type="match status" value="1"/>
</dbReference>
<dbReference type="PROSITE" id="PS00191">
    <property type="entry name" value="CYTOCHROME_B5_1"/>
    <property type="match status" value="1"/>
</dbReference>
<dbReference type="Pfam" id="PF00173">
    <property type="entry name" value="Cyt-b5"/>
    <property type="match status" value="1"/>
</dbReference>
<reference evidence="12" key="1">
    <citation type="submission" date="2016-05" db="EMBL/GenBank/DDBJ databases">
        <title>Comparative genomics of biotechnologically important yeasts.</title>
        <authorList>
            <consortium name="DOE Joint Genome Institute"/>
            <person name="Riley R."/>
            <person name="Haridas S."/>
            <person name="Wolfe K.H."/>
            <person name="Lopes M.R."/>
            <person name="Hittinger C.T."/>
            <person name="Goker M."/>
            <person name="Salamov A."/>
            <person name="Wisecaver J."/>
            <person name="Long T.M."/>
            <person name="Aerts A.L."/>
            <person name="Barry K."/>
            <person name="Choi C."/>
            <person name="Clum A."/>
            <person name="Coughlan A.Y."/>
            <person name="Deshpande S."/>
            <person name="Douglass A.P."/>
            <person name="Hanson S.J."/>
            <person name="Klenk H.-P."/>
            <person name="Labutti K."/>
            <person name="Lapidus A."/>
            <person name="Lindquist E."/>
            <person name="Lipzen A."/>
            <person name="Meier-Kolthoff J.P."/>
            <person name="Ohm R.A."/>
            <person name="Otillar R.P."/>
            <person name="Pangilinan J."/>
            <person name="Peng Y."/>
            <person name="Rokas A."/>
            <person name="Rosa C.A."/>
            <person name="Scheuner C."/>
            <person name="Sibirny A.A."/>
            <person name="Slot J.C."/>
            <person name="Stielow J.B."/>
            <person name="Sun H."/>
            <person name="Kurtzman C.P."/>
            <person name="Blackwell M."/>
            <person name="Grigoriev I.V."/>
            <person name="Jeffries T.W."/>
        </authorList>
    </citation>
    <scope>NUCLEOTIDE SEQUENCE [LARGE SCALE GENOMIC DNA]</scope>
    <source>
        <strain evidence="12">NRRL Y-12698</strain>
    </source>
</reference>
<sequence length="177" mass="20001">MSETLVKYASLKTERQIHTLEEVEKHVTSSDLWMVIYDKVYNITTFLDLHPGGAEVLFDCSGVDATAAFEDVCHSNDAIKMLKPYLVGHLDLLQVKFPPKPLDDDVEASDPGEKKRRSSLSHTARHKRYIGKRKHNVFGKSFLKGRGNIAGLTVLATFAFAGYVFIQWKKWTDWSAA</sequence>
<comment type="subcellular location">
    <subcellularLocation>
        <location evidence="1">Membrane</location>
    </subcellularLocation>
</comment>
<feature type="compositionally biased region" description="Basic residues" evidence="9">
    <location>
        <begin position="114"/>
        <end position="123"/>
    </location>
</feature>
<dbReference type="EMBL" id="KV454435">
    <property type="protein sequence ID" value="ODQ78540.1"/>
    <property type="molecule type" value="Genomic_DNA"/>
</dbReference>
<keyword evidence="8" id="KW-1133">Transmembrane helix</keyword>
<dbReference type="STRING" id="984486.A0A1E3QLK7"/>
<dbReference type="InterPro" id="IPR018506">
    <property type="entry name" value="Cyt_B5_heme-BS"/>
</dbReference>
<accession>A0A1E3QLK7</accession>
<evidence type="ECO:0000256" key="4">
    <source>
        <dbReference type="ARBA" id="ARBA00022723"/>
    </source>
</evidence>
<comment type="similarity">
    <text evidence="7 8">Belongs to the cytochrome b5 family.</text>
</comment>
<evidence type="ECO:0000256" key="7">
    <source>
        <dbReference type="ARBA" id="ARBA00038168"/>
    </source>
</evidence>
<organism evidence="11 12">
    <name type="scientific">Babjeviella inositovora NRRL Y-12698</name>
    <dbReference type="NCBI Taxonomy" id="984486"/>
    <lineage>
        <taxon>Eukaryota</taxon>
        <taxon>Fungi</taxon>
        <taxon>Dikarya</taxon>
        <taxon>Ascomycota</taxon>
        <taxon>Saccharomycotina</taxon>
        <taxon>Pichiomycetes</taxon>
        <taxon>Serinales incertae sedis</taxon>
        <taxon>Babjeviella</taxon>
    </lineage>
</organism>
<evidence type="ECO:0000256" key="5">
    <source>
        <dbReference type="ARBA" id="ARBA00023004"/>
    </source>
</evidence>
<dbReference type="GO" id="GO:0016020">
    <property type="term" value="C:membrane"/>
    <property type="evidence" value="ECO:0007669"/>
    <property type="project" value="UniProtKB-SubCell"/>
</dbReference>
<name>A0A1E3QLK7_9ASCO</name>
<dbReference type="InterPro" id="IPR036400">
    <property type="entry name" value="Cyt_B5-like_heme/steroid_sf"/>
</dbReference>
<dbReference type="PROSITE" id="PS50255">
    <property type="entry name" value="CYTOCHROME_B5_2"/>
    <property type="match status" value="1"/>
</dbReference>
<dbReference type="SUPFAM" id="SSF55856">
    <property type="entry name" value="Cytochrome b5-like heme/steroid binding domain"/>
    <property type="match status" value="1"/>
</dbReference>
<evidence type="ECO:0000256" key="8">
    <source>
        <dbReference type="RuleBase" id="RU362121"/>
    </source>
</evidence>
<evidence type="ECO:0000256" key="1">
    <source>
        <dbReference type="ARBA" id="ARBA00004370"/>
    </source>
</evidence>